<accession>A0A2V4XFD3</accession>
<comment type="caution">
    <text evidence="10">The sequence shown here is derived from an EMBL/GenBank/DDBJ whole genome shotgun (WGS) entry which is preliminary data.</text>
</comment>
<organism evidence="10 11">
    <name type="scientific">Winogradskyella epiphytica</name>
    <dbReference type="NCBI Taxonomy" id="262005"/>
    <lineage>
        <taxon>Bacteria</taxon>
        <taxon>Pseudomonadati</taxon>
        <taxon>Bacteroidota</taxon>
        <taxon>Flavobacteriia</taxon>
        <taxon>Flavobacteriales</taxon>
        <taxon>Flavobacteriaceae</taxon>
        <taxon>Winogradskyella</taxon>
    </lineage>
</organism>
<evidence type="ECO:0000256" key="1">
    <source>
        <dbReference type="ARBA" id="ARBA00010203"/>
    </source>
</evidence>
<dbReference type="Pfam" id="PF01555">
    <property type="entry name" value="N6_N4_Mtase"/>
    <property type="match status" value="1"/>
</dbReference>
<dbReference type="GO" id="GO:0003677">
    <property type="term" value="F:DNA binding"/>
    <property type="evidence" value="ECO:0007669"/>
    <property type="project" value="UniProtKB-KW"/>
</dbReference>
<comment type="catalytic activity">
    <reaction evidence="8">
        <text>a 2'-deoxycytidine in DNA + S-adenosyl-L-methionine = an N(4)-methyl-2'-deoxycytidine in DNA + S-adenosyl-L-homocysteine + H(+)</text>
        <dbReference type="Rhea" id="RHEA:16857"/>
        <dbReference type="Rhea" id="RHEA-COMP:11369"/>
        <dbReference type="Rhea" id="RHEA-COMP:13674"/>
        <dbReference type="ChEBI" id="CHEBI:15378"/>
        <dbReference type="ChEBI" id="CHEBI:57856"/>
        <dbReference type="ChEBI" id="CHEBI:59789"/>
        <dbReference type="ChEBI" id="CHEBI:85452"/>
        <dbReference type="ChEBI" id="CHEBI:137933"/>
        <dbReference type="EC" id="2.1.1.113"/>
    </reaction>
</comment>
<keyword evidence="11" id="KW-1185">Reference proteome</keyword>
<dbReference type="AlphaFoldDB" id="A0A2V4XFD3"/>
<dbReference type="InterPro" id="IPR002941">
    <property type="entry name" value="DNA_methylase_N4/N6"/>
</dbReference>
<comment type="catalytic activity">
    <reaction evidence="7">
        <text>a 2'-deoxyadenosine in DNA + S-adenosyl-L-methionine = an N(6)-methyl-2'-deoxyadenosine in DNA + S-adenosyl-L-homocysteine + H(+)</text>
        <dbReference type="Rhea" id="RHEA:15197"/>
        <dbReference type="Rhea" id="RHEA-COMP:12418"/>
        <dbReference type="Rhea" id="RHEA-COMP:12419"/>
        <dbReference type="ChEBI" id="CHEBI:15378"/>
        <dbReference type="ChEBI" id="CHEBI:57856"/>
        <dbReference type="ChEBI" id="CHEBI:59789"/>
        <dbReference type="ChEBI" id="CHEBI:90615"/>
        <dbReference type="ChEBI" id="CHEBI:90616"/>
        <dbReference type="EC" id="2.1.1.72"/>
    </reaction>
</comment>
<feature type="domain" description="DNA methylase N-4/N-6" evidence="9">
    <location>
        <begin position="476"/>
        <end position="610"/>
    </location>
</feature>
<evidence type="ECO:0000259" key="9">
    <source>
        <dbReference type="Pfam" id="PF01555"/>
    </source>
</evidence>
<evidence type="ECO:0000256" key="8">
    <source>
        <dbReference type="ARBA" id="ARBA00049120"/>
    </source>
</evidence>
<dbReference type="PROSITE" id="PS00092">
    <property type="entry name" value="N6_MTASE"/>
    <property type="match status" value="1"/>
</dbReference>
<evidence type="ECO:0000256" key="6">
    <source>
        <dbReference type="ARBA" id="ARBA00023125"/>
    </source>
</evidence>
<dbReference type="PRINTS" id="PR00508">
    <property type="entry name" value="S21N4MTFRASE"/>
</dbReference>
<dbReference type="GO" id="GO:0015667">
    <property type="term" value="F:site-specific DNA-methyltransferase (cytosine-N4-specific) activity"/>
    <property type="evidence" value="ECO:0007669"/>
    <property type="project" value="UniProtKB-EC"/>
</dbReference>
<reference evidence="10 11" key="1">
    <citation type="submission" date="2018-06" db="EMBL/GenBank/DDBJ databases">
        <title>Genomic Encyclopedia of Type Strains, Phase III (KMG-III): the genomes of soil and plant-associated and newly described type strains.</title>
        <authorList>
            <person name="Whitman W."/>
        </authorList>
    </citation>
    <scope>NUCLEOTIDE SEQUENCE [LARGE SCALE GENOMIC DNA]</scope>
    <source>
        <strain evidence="10 11">CECT 7945</strain>
    </source>
</reference>
<dbReference type="Gene3D" id="3.40.50.150">
    <property type="entry name" value="Vaccinia Virus protein VP39"/>
    <property type="match status" value="2"/>
</dbReference>
<dbReference type="GO" id="GO:0008170">
    <property type="term" value="F:N-methyltransferase activity"/>
    <property type="evidence" value="ECO:0007669"/>
    <property type="project" value="InterPro"/>
</dbReference>
<keyword evidence="3" id="KW-0808">Transferase</keyword>
<evidence type="ECO:0000313" key="10">
    <source>
        <dbReference type="EMBL" id="PYE78768.1"/>
    </source>
</evidence>
<dbReference type="PROSITE" id="PS00093">
    <property type="entry name" value="N4_MTASE"/>
    <property type="match status" value="1"/>
</dbReference>
<keyword evidence="2 10" id="KW-0489">Methyltransferase</keyword>
<dbReference type="InterPro" id="IPR012327">
    <property type="entry name" value="MeTrfase_D12"/>
</dbReference>
<protein>
    <submittedName>
        <fullName evidence="10">Adenine-specific DNA methylase</fullName>
    </submittedName>
</protein>
<dbReference type="GO" id="GO:0032259">
    <property type="term" value="P:methylation"/>
    <property type="evidence" value="ECO:0007669"/>
    <property type="project" value="UniProtKB-KW"/>
</dbReference>
<evidence type="ECO:0000256" key="4">
    <source>
        <dbReference type="ARBA" id="ARBA00022691"/>
    </source>
</evidence>
<dbReference type="GO" id="GO:0009007">
    <property type="term" value="F:site-specific DNA-methyltransferase (adenine-specific) activity"/>
    <property type="evidence" value="ECO:0007669"/>
    <property type="project" value="UniProtKB-EC"/>
</dbReference>
<dbReference type="InterPro" id="IPR001091">
    <property type="entry name" value="RM_Methyltransferase"/>
</dbReference>
<dbReference type="RefSeq" id="WP_110476625.1">
    <property type="nucleotide sequence ID" value="NZ_BMWQ01000023.1"/>
</dbReference>
<proteinExistence type="inferred from homology"/>
<dbReference type="SUPFAM" id="SSF53335">
    <property type="entry name" value="S-adenosyl-L-methionine-dependent methyltransferases"/>
    <property type="match status" value="3"/>
</dbReference>
<dbReference type="InterPro" id="IPR002052">
    <property type="entry name" value="DNA_methylase_N6_adenine_CS"/>
</dbReference>
<dbReference type="EMBL" id="QJTD01000022">
    <property type="protein sequence ID" value="PYE78768.1"/>
    <property type="molecule type" value="Genomic_DNA"/>
</dbReference>
<evidence type="ECO:0000256" key="2">
    <source>
        <dbReference type="ARBA" id="ARBA00022603"/>
    </source>
</evidence>
<dbReference type="InterPro" id="IPR017985">
    <property type="entry name" value="MeTrfase_CN4_CS"/>
</dbReference>
<gene>
    <name evidence="10" type="ORF">DFQ11_1223</name>
</gene>
<comment type="similarity">
    <text evidence="1">Belongs to the N(4)/N(6)-methyltransferase family. N(4) subfamily.</text>
</comment>
<keyword evidence="5" id="KW-0680">Restriction system</keyword>
<evidence type="ECO:0000313" key="11">
    <source>
        <dbReference type="Proteomes" id="UP000248054"/>
    </source>
</evidence>
<dbReference type="Pfam" id="PF02086">
    <property type="entry name" value="MethyltransfD12"/>
    <property type="match status" value="1"/>
</dbReference>
<evidence type="ECO:0000256" key="3">
    <source>
        <dbReference type="ARBA" id="ARBA00022679"/>
    </source>
</evidence>
<evidence type="ECO:0000256" key="7">
    <source>
        <dbReference type="ARBA" id="ARBA00047942"/>
    </source>
</evidence>
<dbReference type="Proteomes" id="UP000248054">
    <property type="component" value="Unassembled WGS sequence"/>
</dbReference>
<dbReference type="InterPro" id="IPR029063">
    <property type="entry name" value="SAM-dependent_MTases_sf"/>
</dbReference>
<dbReference type="GO" id="GO:0009307">
    <property type="term" value="P:DNA restriction-modification system"/>
    <property type="evidence" value="ECO:0007669"/>
    <property type="project" value="UniProtKB-KW"/>
</dbReference>
<sequence length="611" mass="70982">MRYYGAKTKLLPFIEEAVKSTGVNGTSNFVDLFAGTTSVGQHFKKLGYTVYSNDMLEFSYALSKTFIETNKLPTFKKLKSKLKIKDDNQLIFDYLNNVDELNEGFIFKNYSPNGERQYFTDDNALKIDTFRTLIHEWRESKLINELEYYYLITSLLRSVNLVSNVTGTYGAYLKTWDKRALNPLTLEQVPIIESTTKNKAFKRDANELIREIKPDLLYLDPPYNSRQYASNYFLLELIAEGWFDKEPKIYGKTGMREYEHQKSKYCSKVDAFNALEDLVLHGSKAKYIFLSYNNEGVIDQNKIVKAMERIGEVDTLTENHKRYKSVNQTAEDPQMTFEFVFKLKPKKTVNKVNNLTGKEWLQNSFSIWRDLGKSEEERKLKHPAIFTVKLASKLIDTFCKPNGGLILDPFAGSGTTLIAGLSKEKEVIGFDLSQKFKDIFLKRATNSYGFNSYGLDSKYVINDSRFLSQNIEENSVDLCITSPPYWDVLNRKRTADSKENINYSEDFEDLGNIEDYNEFLDALKGVSNEVFKVLKPKSYYILNVMDLRKKSNFYPLHIDAITIAKEVGFNLEDLIIWDRQQEYNNMRPLGYPYKFIVNKVHEYLIILRKPE</sequence>
<keyword evidence="4" id="KW-0949">S-adenosyl-L-methionine</keyword>
<name>A0A2V4XFD3_9FLAO</name>
<keyword evidence="6" id="KW-0238">DNA-binding</keyword>
<dbReference type="OrthoDB" id="9805629at2"/>
<evidence type="ECO:0000256" key="5">
    <source>
        <dbReference type="ARBA" id="ARBA00022747"/>
    </source>
</evidence>